<dbReference type="InterPro" id="IPR011095">
    <property type="entry name" value="Dala_Dala_lig_C"/>
</dbReference>
<dbReference type="GO" id="GO:0008360">
    <property type="term" value="P:regulation of cell shape"/>
    <property type="evidence" value="ECO:0007669"/>
    <property type="project" value="UniProtKB-KW"/>
</dbReference>
<comment type="caution">
    <text evidence="19">The sequence shown here is derived from an EMBL/GenBank/DDBJ whole genome shotgun (WGS) entry which is preliminary data.</text>
</comment>
<comment type="subcellular location">
    <subcellularLocation>
        <location evidence="3 14">Cytoplasm</location>
    </subcellularLocation>
</comment>
<dbReference type="PANTHER" id="PTHR23132:SF23">
    <property type="entry name" value="D-ALANINE--D-ALANINE LIGASE B"/>
    <property type="match status" value="1"/>
</dbReference>
<comment type="cofactor">
    <cofactor evidence="16">
        <name>Mg(2+)</name>
        <dbReference type="ChEBI" id="CHEBI:18420"/>
    </cofactor>
    <cofactor evidence="16">
        <name>Mn(2+)</name>
        <dbReference type="ChEBI" id="CHEBI:29035"/>
    </cofactor>
    <text evidence="16">Binds 2 magnesium or manganese ions per subunit.</text>
</comment>
<reference evidence="19" key="1">
    <citation type="submission" date="2020-10" db="EMBL/GenBank/DDBJ databases">
        <title>Genome sequence of the unusual species of purple photosynthetic bacteria, Phaeovibrio sulfidiphilus DSM 23193, type strain.</title>
        <authorList>
            <person name="Kyndt J.A."/>
            <person name="Meyer T.E."/>
        </authorList>
    </citation>
    <scope>NUCLEOTIDE SEQUENCE</scope>
    <source>
        <strain evidence="19">DSM 23193</strain>
    </source>
</reference>
<comment type="pathway">
    <text evidence="14">Cell wall biogenesis; peptidoglycan biosynthesis.</text>
</comment>
<evidence type="ECO:0000256" key="6">
    <source>
        <dbReference type="ARBA" id="ARBA00022490"/>
    </source>
</evidence>
<feature type="active site" evidence="15">
    <location>
        <position position="151"/>
    </location>
</feature>
<comment type="catalytic activity">
    <reaction evidence="13 14">
        <text>2 D-alanine + ATP = D-alanyl-D-alanine + ADP + phosphate + H(+)</text>
        <dbReference type="Rhea" id="RHEA:11224"/>
        <dbReference type="ChEBI" id="CHEBI:15378"/>
        <dbReference type="ChEBI" id="CHEBI:30616"/>
        <dbReference type="ChEBI" id="CHEBI:43474"/>
        <dbReference type="ChEBI" id="CHEBI:57416"/>
        <dbReference type="ChEBI" id="CHEBI:57822"/>
        <dbReference type="ChEBI" id="CHEBI:456216"/>
        <dbReference type="EC" id="6.3.2.4"/>
    </reaction>
</comment>
<keyword evidence="8 17" id="KW-0547">Nucleotide-binding</keyword>
<evidence type="ECO:0000256" key="10">
    <source>
        <dbReference type="ARBA" id="ARBA00022960"/>
    </source>
</evidence>
<dbReference type="GO" id="GO:0005524">
    <property type="term" value="F:ATP binding"/>
    <property type="evidence" value="ECO:0007669"/>
    <property type="project" value="UniProtKB-UniRule"/>
</dbReference>
<dbReference type="InterPro" id="IPR011127">
    <property type="entry name" value="Dala_Dala_lig_N"/>
</dbReference>
<dbReference type="HAMAP" id="MF_00047">
    <property type="entry name" value="Dala_Dala_lig"/>
    <property type="match status" value="1"/>
</dbReference>
<comment type="similarity">
    <text evidence="4 14">Belongs to the D-alanine--D-alanine ligase family.</text>
</comment>
<sequence length="309" mass="33267">MTATANPARKRVCVLHGGFSSERSVSLESGRAVAAGLERSGHQVSLVDVSRDLPELIRAIQAVNPDVIFNALHGHFGEDGGVQGILEVLGIPYTHSGALASAVAMNKPLTQKLFARAGIPVAEHVVAPKDVVLAGEVMPRPYVIKPPAEGSSYGVLIVHEDMDGIPLSADTWPFGEEVMVERFIPGRELTVAVMGDRALAVTEIVTDNQFYDFEAKYAPGGSRHILPAPIPEDVTREAMDLALRAHRTLHCRGVSRTDFRYDGTGLYALEINTQPGMTATSLVPEQARHVGISFEDLVSWMVGDATCPR</sequence>
<keyword evidence="12 14" id="KW-0961">Cell wall biogenesis/degradation</keyword>
<evidence type="ECO:0000256" key="14">
    <source>
        <dbReference type="HAMAP-Rule" id="MF_00047"/>
    </source>
</evidence>
<evidence type="ECO:0000313" key="20">
    <source>
        <dbReference type="Proteomes" id="UP000631034"/>
    </source>
</evidence>
<dbReference type="PANTHER" id="PTHR23132">
    <property type="entry name" value="D-ALANINE--D-ALANINE LIGASE"/>
    <property type="match status" value="1"/>
</dbReference>
<keyword evidence="9 17" id="KW-0067">ATP-binding</keyword>
<evidence type="ECO:0000256" key="13">
    <source>
        <dbReference type="ARBA" id="ARBA00047614"/>
    </source>
</evidence>
<proteinExistence type="inferred from homology"/>
<dbReference type="PROSITE" id="PS00844">
    <property type="entry name" value="DALA_DALA_LIGASE_2"/>
    <property type="match status" value="1"/>
</dbReference>
<dbReference type="Pfam" id="PF07478">
    <property type="entry name" value="Dala_Dala_lig_C"/>
    <property type="match status" value="1"/>
</dbReference>
<dbReference type="Proteomes" id="UP000631034">
    <property type="component" value="Unassembled WGS sequence"/>
</dbReference>
<dbReference type="EMBL" id="JACZHT010000005">
    <property type="protein sequence ID" value="MBE1237520.1"/>
    <property type="molecule type" value="Genomic_DNA"/>
</dbReference>
<dbReference type="AlphaFoldDB" id="A0A8J6YN36"/>
<name>A0A8J6YN36_9PROT</name>
<keyword evidence="7 14" id="KW-0436">Ligase</keyword>
<organism evidence="19 20">
    <name type="scientific">Phaeovibrio sulfidiphilus</name>
    <dbReference type="NCBI Taxonomy" id="1220600"/>
    <lineage>
        <taxon>Bacteria</taxon>
        <taxon>Pseudomonadati</taxon>
        <taxon>Pseudomonadota</taxon>
        <taxon>Alphaproteobacteria</taxon>
        <taxon>Rhodospirillales</taxon>
        <taxon>Rhodospirillaceae</taxon>
        <taxon>Phaeovibrio</taxon>
    </lineage>
</organism>
<dbReference type="GO" id="GO:0071555">
    <property type="term" value="P:cell wall organization"/>
    <property type="evidence" value="ECO:0007669"/>
    <property type="project" value="UniProtKB-KW"/>
</dbReference>
<dbReference type="PROSITE" id="PS00843">
    <property type="entry name" value="DALA_DALA_LIGASE_1"/>
    <property type="match status" value="1"/>
</dbReference>
<evidence type="ECO:0000256" key="1">
    <source>
        <dbReference type="ARBA" id="ARBA00001936"/>
    </source>
</evidence>
<accession>A0A8J6YN36</accession>
<dbReference type="GO" id="GO:0005737">
    <property type="term" value="C:cytoplasm"/>
    <property type="evidence" value="ECO:0007669"/>
    <property type="project" value="UniProtKB-SubCell"/>
</dbReference>
<dbReference type="Gene3D" id="3.30.1490.20">
    <property type="entry name" value="ATP-grasp fold, A domain"/>
    <property type="match status" value="1"/>
</dbReference>
<dbReference type="PIRSF" id="PIRSF039102">
    <property type="entry name" value="Ddl/VanB"/>
    <property type="match status" value="1"/>
</dbReference>
<dbReference type="NCBIfam" id="NF002378">
    <property type="entry name" value="PRK01372.1"/>
    <property type="match status" value="1"/>
</dbReference>
<dbReference type="InterPro" id="IPR000291">
    <property type="entry name" value="D-Ala_lig_Van_CS"/>
</dbReference>
<evidence type="ECO:0000259" key="18">
    <source>
        <dbReference type="PROSITE" id="PS50975"/>
    </source>
</evidence>
<dbReference type="GO" id="GO:0046872">
    <property type="term" value="F:metal ion binding"/>
    <property type="evidence" value="ECO:0007669"/>
    <property type="project" value="UniProtKB-KW"/>
</dbReference>
<dbReference type="GO" id="GO:0009252">
    <property type="term" value="P:peptidoglycan biosynthetic process"/>
    <property type="evidence" value="ECO:0007669"/>
    <property type="project" value="UniProtKB-UniRule"/>
</dbReference>
<dbReference type="PROSITE" id="PS50975">
    <property type="entry name" value="ATP_GRASP"/>
    <property type="match status" value="1"/>
</dbReference>
<dbReference type="InterPro" id="IPR013815">
    <property type="entry name" value="ATP_grasp_subdomain_1"/>
</dbReference>
<evidence type="ECO:0000256" key="3">
    <source>
        <dbReference type="ARBA" id="ARBA00004496"/>
    </source>
</evidence>
<dbReference type="EC" id="6.3.2.4" evidence="5 14"/>
<evidence type="ECO:0000256" key="7">
    <source>
        <dbReference type="ARBA" id="ARBA00022598"/>
    </source>
</evidence>
<dbReference type="SUPFAM" id="SSF52440">
    <property type="entry name" value="PreATP-grasp domain"/>
    <property type="match status" value="1"/>
</dbReference>
<dbReference type="InterPro" id="IPR016185">
    <property type="entry name" value="PreATP-grasp_dom_sf"/>
</dbReference>
<feature type="binding site" evidence="16">
    <location>
        <position position="270"/>
    </location>
    <ligand>
        <name>Mg(2+)</name>
        <dbReference type="ChEBI" id="CHEBI:18420"/>
        <label>1</label>
    </ligand>
</feature>
<feature type="domain" description="ATP-grasp" evidence="18">
    <location>
        <begin position="111"/>
        <end position="303"/>
    </location>
</feature>
<keyword evidence="16" id="KW-0479">Metal-binding</keyword>
<evidence type="ECO:0000256" key="4">
    <source>
        <dbReference type="ARBA" id="ARBA00010871"/>
    </source>
</evidence>
<dbReference type="RefSeq" id="WP_192534528.1">
    <property type="nucleotide sequence ID" value="NZ_JACZHT010000005.1"/>
</dbReference>
<evidence type="ECO:0000256" key="9">
    <source>
        <dbReference type="ARBA" id="ARBA00022840"/>
    </source>
</evidence>
<dbReference type="Gene3D" id="3.30.470.20">
    <property type="entry name" value="ATP-grasp fold, B domain"/>
    <property type="match status" value="1"/>
</dbReference>
<evidence type="ECO:0000256" key="11">
    <source>
        <dbReference type="ARBA" id="ARBA00022984"/>
    </source>
</evidence>
<dbReference type="Gene3D" id="3.40.50.20">
    <property type="match status" value="1"/>
</dbReference>
<gene>
    <name evidence="14" type="primary">ddl</name>
    <name evidence="19" type="ORF">IHV25_07645</name>
</gene>
<feature type="active site" evidence="15">
    <location>
        <position position="281"/>
    </location>
</feature>
<evidence type="ECO:0000256" key="5">
    <source>
        <dbReference type="ARBA" id="ARBA00012216"/>
    </source>
</evidence>
<feature type="binding site" evidence="16">
    <location>
        <position position="270"/>
    </location>
    <ligand>
        <name>Mg(2+)</name>
        <dbReference type="ChEBI" id="CHEBI:18420"/>
        <label>2</label>
    </ligand>
</feature>
<dbReference type="UniPathway" id="UPA00219"/>
<evidence type="ECO:0000256" key="12">
    <source>
        <dbReference type="ARBA" id="ARBA00023316"/>
    </source>
</evidence>
<comment type="cofactor">
    <cofactor evidence="1">
        <name>Mn(2+)</name>
        <dbReference type="ChEBI" id="CHEBI:29035"/>
    </cofactor>
</comment>
<feature type="binding site" evidence="16">
    <location>
        <position position="258"/>
    </location>
    <ligand>
        <name>Mg(2+)</name>
        <dbReference type="ChEBI" id="CHEBI:18420"/>
        <label>1</label>
    </ligand>
</feature>
<keyword evidence="16" id="KW-0460">Magnesium</keyword>
<protein>
    <recommendedName>
        <fullName evidence="5 14">D-alanine--D-alanine ligase</fullName>
        <ecNumber evidence="5 14">6.3.2.4</ecNumber>
    </recommendedName>
    <alternativeName>
        <fullName evidence="14">D-Ala-D-Ala ligase</fullName>
    </alternativeName>
    <alternativeName>
        <fullName evidence="14">D-alanylalanine synthetase</fullName>
    </alternativeName>
</protein>
<evidence type="ECO:0000313" key="19">
    <source>
        <dbReference type="EMBL" id="MBE1237520.1"/>
    </source>
</evidence>
<keyword evidence="20" id="KW-1185">Reference proteome</keyword>
<dbReference type="GO" id="GO:0008716">
    <property type="term" value="F:D-alanine-D-alanine ligase activity"/>
    <property type="evidence" value="ECO:0007669"/>
    <property type="project" value="UniProtKB-UniRule"/>
</dbReference>
<keyword evidence="6 14" id="KW-0963">Cytoplasm</keyword>
<evidence type="ECO:0000256" key="17">
    <source>
        <dbReference type="PROSITE-ProRule" id="PRU00409"/>
    </source>
</evidence>
<feature type="active site" evidence="15">
    <location>
        <position position="22"/>
    </location>
</feature>
<feature type="binding site" evidence="16">
    <location>
        <position position="272"/>
    </location>
    <ligand>
        <name>Mg(2+)</name>
        <dbReference type="ChEBI" id="CHEBI:18420"/>
        <label>2</label>
    </ligand>
</feature>
<dbReference type="Pfam" id="PF01820">
    <property type="entry name" value="Dala_Dala_lig_N"/>
    <property type="match status" value="1"/>
</dbReference>
<keyword evidence="10 14" id="KW-0133">Cell shape</keyword>
<comment type="function">
    <text evidence="2 14">Cell wall formation.</text>
</comment>
<evidence type="ECO:0000256" key="2">
    <source>
        <dbReference type="ARBA" id="ARBA00003921"/>
    </source>
</evidence>
<keyword evidence="16" id="KW-0464">Manganese</keyword>
<evidence type="ECO:0000256" key="16">
    <source>
        <dbReference type="PIRSR" id="PIRSR039102-3"/>
    </source>
</evidence>
<evidence type="ECO:0000256" key="8">
    <source>
        <dbReference type="ARBA" id="ARBA00022741"/>
    </source>
</evidence>
<dbReference type="NCBIfam" id="TIGR01205">
    <property type="entry name" value="D_ala_D_alaTIGR"/>
    <property type="match status" value="1"/>
</dbReference>
<keyword evidence="11 14" id="KW-0573">Peptidoglycan synthesis</keyword>
<evidence type="ECO:0000256" key="15">
    <source>
        <dbReference type="PIRSR" id="PIRSR039102-1"/>
    </source>
</evidence>
<dbReference type="InterPro" id="IPR005905">
    <property type="entry name" value="D_ala_D_ala"/>
</dbReference>
<dbReference type="InterPro" id="IPR011761">
    <property type="entry name" value="ATP-grasp"/>
</dbReference>
<dbReference type="SUPFAM" id="SSF56059">
    <property type="entry name" value="Glutathione synthetase ATP-binding domain-like"/>
    <property type="match status" value="1"/>
</dbReference>